<dbReference type="PANTHER" id="PTHR13693">
    <property type="entry name" value="CLASS II AMINOTRANSFERASE/8-AMINO-7-OXONONANOATE SYNTHASE"/>
    <property type="match status" value="1"/>
</dbReference>
<evidence type="ECO:0000256" key="2">
    <source>
        <dbReference type="ARBA" id="ARBA00022679"/>
    </source>
</evidence>
<dbReference type="InterPro" id="IPR050087">
    <property type="entry name" value="AON_synthase_class-II"/>
</dbReference>
<keyword evidence="2 5" id="KW-0808">Transferase</keyword>
<protein>
    <submittedName>
        <fullName evidence="5">8-amino-7-oxononanoate synthase</fullName>
        <ecNumber evidence="5">2.3.1.47</ecNumber>
    </submittedName>
</protein>
<dbReference type="AlphaFoldDB" id="A0A645CZC9"/>
<comment type="cofactor">
    <cofactor evidence="1">
        <name>pyridoxal 5'-phosphate</name>
        <dbReference type="ChEBI" id="CHEBI:597326"/>
    </cofactor>
</comment>
<evidence type="ECO:0000256" key="3">
    <source>
        <dbReference type="ARBA" id="ARBA00022898"/>
    </source>
</evidence>
<dbReference type="PROSITE" id="PS00599">
    <property type="entry name" value="AA_TRANSFER_CLASS_2"/>
    <property type="match status" value="1"/>
</dbReference>
<proteinExistence type="predicted"/>
<dbReference type="InterPro" id="IPR004839">
    <property type="entry name" value="Aminotransferase_I/II_large"/>
</dbReference>
<dbReference type="InterPro" id="IPR001917">
    <property type="entry name" value="Aminotrans_II_pyridoxalP_BS"/>
</dbReference>
<evidence type="ECO:0000313" key="5">
    <source>
        <dbReference type="EMBL" id="MPM82241.1"/>
    </source>
</evidence>
<dbReference type="Gene3D" id="3.40.640.10">
    <property type="entry name" value="Type I PLP-dependent aspartate aminotransferase-like (Major domain)"/>
    <property type="match status" value="1"/>
</dbReference>
<name>A0A645CZC9_9ZZZZ</name>
<accession>A0A645CZC9</accession>
<dbReference type="InterPro" id="IPR015422">
    <property type="entry name" value="PyrdxlP-dep_Trfase_small"/>
</dbReference>
<dbReference type="PANTHER" id="PTHR13693:SF3">
    <property type="entry name" value="LD36009P"/>
    <property type="match status" value="1"/>
</dbReference>
<dbReference type="InterPro" id="IPR015421">
    <property type="entry name" value="PyrdxlP-dep_Trfase_major"/>
</dbReference>
<keyword evidence="5" id="KW-0012">Acyltransferase</keyword>
<dbReference type="Pfam" id="PF00155">
    <property type="entry name" value="Aminotran_1_2"/>
    <property type="match status" value="1"/>
</dbReference>
<sequence length="298" mass="32875">MLVGGHSTNVTFIGNFCNRNDLIIYDALSHNSVIQGVQLSKSDAKPFPHNDTAALERLLKMYRSKYEKVLIFIEGAYSMDGDIAPVPEVVRLKKEYGCFLMVDEAHSACMLGEHGGGVDEYFNLEPTDIDIKMGTLSKGLGTCGGYLAGSKALISYLKYSVPGFVFSVGLSPVLTAATLEAIKVIKREPERVEALHRNIHDFLEIAHSYGFDTCLAKETAVVPILIGGDSEAFNLSIQLLERGVFVPPAVFPAVARNQARLRFCVTSNHTREEIQTAIKTLDDLCKEHGYVVPRREYN</sequence>
<evidence type="ECO:0000259" key="4">
    <source>
        <dbReference type="Pfam" id="PF00155"/>
    </source>
</evidence>
<organism evidence="5">
    <name type="scientific">bioreactor metagenome</name>
    <dbReference type="NCBI Taxonomy" id="1076179"/>
    <lineage>
        <taxon>unclassified sequences</taxon>
        <taxon>metagenomes</taxon>
        <taxon>ecological metagenomes</taxon>
    </lineage>
</organism>
<evidence type="ECO:0000256" key="1">
    <source>
        <dbReference type="ARBA" id="ARBA00001933"/>
    </source>
</evidence>
<feature type="domain" description="Aminotransferase class I/classII large" evidence="4">
    <location>
        <begin position="2"/>
        <end position="280"/>
    </location>
</feature>
<reference evidence="5" key="1">
    <citation type="submission" date="2019-08" db="EMBL/GenBank/DDBJ databases">
        <authorList>
            <person name="Kucharzyk K."/>
            <person name="Murdoch R.W."/>
            <person name="Higgins S."/>
            <person name="Loffler F."/>
        </authorList>
    </citation>
    <scope>NUCLEOTIDE SEQUENCE</scope>
</reference>
<dbReference type="InterPro" id="IPR015424">
    <property type="entry name" value="PyrdxlP-dep_Trfase"/>
</dbReference>
<keyword evidence="3" id="KW-0663">Pyridoxal phosphate</keyword>
<dbReference type="EC" id="2.3.1.47" evidence="5"/>
<comment type="caution">
    <text evidence="5">The sequence shown here is derived from an EMBL/GenBank/DDBJ whole genome shotgun (WGS) entry which is preliminary data.</text>
</comment>
<dbReference type="SUPFAM" id="SSF53383">
    <property type="entry name" value="PLP-dependent transferases"/>
    <property type="match status" value="1"/>
</dbReference>
<dbReference type="Gene3D" id="3.90.1150.10">
    <property type="entry name" value="Aspartate Aminotransferase, domain 1"/>
    <property type="match status" value="1"/>
</dbReference>
<dbReference type="GO" id="GO:0008710">
    <property type="term" value="F:8-amino-7-oxononanoate synthase activity"/>
    <property type="evidence" value="ECO:0007669"/>
    <property type="project" value="UniProtKB-EC"/>
</dbReference>
<dbReference type="GO" id="GO:0030170">
    <property type="term" value="F:pyridoxal phosphate binding"/>
    <property type="evidence" value="ECO:0007669"/>
    <property type="project" value="InterPro"/>
</dbReference>
<dbReference type="EMBL" id="VSSQ01031380">
    <property type="protein sequence ID" value="MPM82241.1"/>
    <property type="molecule type" value="Genomic_DNA"/>
</dbReference>
<gene>
    <name evidence="5" type="primary">bioF_18</name>
    <name evidence="5" type="ORF">SDC9_129302</name>
</gene>